<sequence length="175" mass="19546">MSQNIIIRSSRGLLTNKVNDKNKISIQAYRDFSKSSNQEQVSIQGHRYTKTRGAYAHCLLYASSVFRPGQTSRSQYPFRATIMGIYSLDLIYLQSPAIQVKHQDSDLPAMSPAIQVKHQDSDLPAMGTGITKIDEQSHSVLFISSVESTKIMLHGSGFMSTHPRQLSGSDFHELL</sequence>
<organism evidence="1 2">
    <name type="scientific">Phycomyces blakesleeanus (strain ATCC 8743b / DSM 1359 / FGSC 10004 / NBRC 33097 / NRRL 1555)</name>
    <dbReference type="NCBI Taxonomy" id="763407"/>
    <lineage>
        <taxon>Eukaryota</taxon>
        <taxon>Fungi</taxon>
        <taxon>Fungi incertae sedis</taxon>
        <taxon>Mucoromycota</taxon>
        <taxon>Mucoromycotina</taxon>
        <taxon>Mucoromycetes</taxon>
        <taxon>Mucorales</taxon>
        <taxon>Phycomycetaceae</taxon>
        <taxon>Phycomyces</taxon>
    </lineage>
</organism>
<dbReference type="Proteomes" id="UP000077315">
    <property type="component" value="Unassembled WGS sequence"/>
</dbReference>
<reference evidence="2" key="1">
    <citation type="submission" date="2015-06" db="EMBL/GenBank/DDBJ databases">
        <title>Expansion of signal transduction pathways in fungi by whole-genome duplication.</title>
        <authorList>
            <consortium name="DOE Joint Genome Institute"/>
            <person name="Corrochano L.M."/>
            <person name="Kuo A."/>
            <person name="Marcet-Houben M."/>
            <person name="Polaino S."/>
            <person name="Salamov A."/>
            <person name="Villalobos J.M."/>
            <person name="Alvarez M.I."/>
            <person name="Avalos J."/>
            <person name="Benito E.P."/>
            <person name="Benoit I."/>
            <person name="Burger G."/>
            <person name="Camino L.P."/>
            <person name="Canovas D."/>
            <person name="Cerda-Olmedo E."/>
            <person name="Cheng J.-F."/>
            <person name="Dominguez A."/>
            <person name="Elias M."/>
            <person name="Eslava A.P."/>
            <person name="Glaser F."/>
            <person name="Grimwood J."/>
            <person name="Gutierrez G."/>
            <person name="Heitman J."/>
            <person name="Henrissat B."/>
            <person name="Iturriaga E.A."/>
            <person name="Lang B.F."/>
            <person name="Lavin J.L."/>
            <person name="Lee S."/>
            <person name="Li W."/>
            <person name="Lindquist E."/>
            <person name="Lopez-Garcia S."/>
            <person name="Luque E.M."/>
            <person name="Marcos A.T."/>
            <person name="Martin J."/>
            <person name="McCluskey K."/>
            <person name="Medina H.R."/>
            <person name="Miralles-Duran A."/>
            <person name="Miyazaki A."/>
            <person name="Munoz-Torres E."/>
            <person name="Oguiza J.A."/>
            <person name="Ohm R."/>
            <person name="Olmedo M."/>
            <person name="Orejas M."/>
            <person name="Ortiz-Castellanos L."/>
            <person name="Pisabarro A.G."/>
            <person name="Rodriguez-Romero J."/>
            <person name="Ruiz-Herrera J."/>
            <person name="Ruiz-Vazquez R."/>
            <person name="Sanz C."/>
            <person name="Schackwitz W."/>
            <person name="Schmutz J."/>
            <person name="Shahriari M."/>
            <person name="Shelest E."/>
            <person name="Silva-Franco F."/>
            <person name="Soanes D."/>
            <person name="Syed K."/>
            <person name="Tagua V.G."/>
            <person name="Talbot N.J."/>
            <person name="Thon M."/>
            <person name="De vries R.P."/>
            <person name="Wiebenga A."/>
            <person name="Yadav J.S."/>
            <person name="Braun E.L."/>
            <person name="Baker S."/>
            <person name="Garre V."/>
            <person name="Horwitz B."/>
            <person name="Torres-Martinez S."/>
            <person name="Idnurm A."/>
            <person name="Herrera-Estrella A."/>
            <person name="Gabaldon T."/>
            <person name="Grigoriev I.V."/>
        </authorList>
    </citation>
    <scope>NUCLEOTIDE SEQUENCE [LARGE SCALE GENOMIC DNA]</scope>
    <source>
        <strain evidence="2">NRRL 1555(-)</strain>
    </source>
</reference>
<accession>A0A167P2P8</accession>
<dbReference type="VEuPathDB" id="FungiDB:PHYBLDRAFT_142647"/>
<evidence type="ECO:0000313" key="1">
    <source>
        <dbReference type="EMBL" id="OAD77134.1"/>
    </source>
</evidence>
<name>A0A167P2P8_PHYB8</name>
<evidence type="ECO:0000313" key="2">
    <source>
        <dbReference type="Proteomes" id="UP000077315"/>
    </source>
</evidence>
<dbReference type="InParanoid" id="A0A167P2P8"/>
<dbReference type="EMBL" id="KV440975">
    <property type="protein sequence ID" value="OAD77134.1"/>
    <property type="molecule type" value="Genomic_DNA"/>
</dbReference>
<dbReference type="GeneID" id="28991756"/>
<dbReference type="RefSeq" id="XP_018295174.1">
    <property type="nucleotide sequence ID" value="XM_018430850.1"/>
</dbReference>
<gene>
    <name evidence="1" type="ORF">PHYBLDRAFT_142647</name>
</gene>
<dbReference type="AlphaFoldDB" id="A0A167P2P8"/>
<keyword evidence="2" id="KW-1185">Reference proteome</keyword>
<protein>
    <submittedName>
        <fullName evidence="1">Uncharacterized protein</fullName>
    </submittedName>
</protein>
<proteinExistence type="predicted"/>